<dbReference type="PRINTS" id="PR00812">
    <property type="entry name" value="BCTERIALGSPF"/>
</dbReference>
<keyword evidence="3" id="KW-1003">Cell membrane</keyword>
<dbReference type="PANTHER" id="PTHR30012">
    <property type="entry name" value="GENERAL SECRETION PATHWAY PROTEIN"/>
    <property type="match status" value="1"/>
</dbReference>
<organism evidence="8 9">
    <name type="scientific">Rhodoblastus sphagnicola</name>
    <dbReference type="NCBI Taxonomy" id="333368"/>
    <lineage>
        <taxon>Bacteria</taxon>
        <taxon>Pseudomonadati</taxon>
        <taxon>Pseudomonadota</taxon>
        <taxon>Alphaproteobacteria</taxon>
        <taxon>Hyphomicrobiales</taxon>
        <taxon>Rhodoblastaceae</taxon>
        <taxon>Rhodoblastus</taxon>
    </lineage>
</organism>
<gene>
    <name evidence="8" type="ORF">CCR94_13580</name>
</gene>
<evidence type="ECO:0000259" key="7">
    <source>
        <dbReference type="Pfam" id="PF00482"/>
    </source>
</evidence>
<keyword evidence="9" id="KW-1185">Reference proteome</keyword>
<comment type="subcellular location">
    <subcellularLocation>
        <location evidence="1">Cell membrane</location>
        <topology evidence="1">Multi-pass membrane protein</topology>
    </subcellularLocation>
</comment>
<dbReference type="RefSeq" id="WP_104508400.1">
    <property type="nucleotide sequence ID" value="NZ_JACIGC010000001.1"/>
</dbReference>
<dbReference type="GO" id="GO:0005886">
    <property type="term" value="C:plasma membrane"/>
    <property type="evidence" value="ECO:0007669"/>
    <property type="project" value="UniProtKB-SubCell"/>
</dbReference>
<feature type="domain" description="Type II secretion system protein GspF" evidence="7">
    <location>
        <begin position="70"/>
        <end position="193"/>
    </location>
</feature>
<evidence type="ECO:0000256" key="3">
    <source>
        <dbReference type="ARBA" id="ARBA00022475"/>
    </source>
</evidence>
<accession>A0A2S6N610</accession>
<dbReference type="Pfam" id="PF00482">
    <property type="entry name" value="T2SSF"/>
    <property type="match status" value="2"/>
</dbReference>
<evidence type="ECO:0000313" key="8">
    <source>
        <dbReference type="EMBL" id="PPQ30038.1"/>
    </source>
</evidence>
<dbReference type="EMBL" id="NHSJ01000084">
    <property type="protein sequence ID" value="PPQ30038.1"/>
    <property type="molecule type" value="Genomic_DNA"/>
</dbReference>
<evidence type="ECO:0000313" key="9">
    <source>
        <dbReference type="Proteomes" id="UP000239089"/>
    </source>
</evidence>
<dbReference type="Gene3D" id="1.20.81.30">
    <property type="entry name" value="Type II secretion system (T2SS), domain F"/>
    <property type="match status" value="2"/>
</dbReference>
<dbReference type="InterPro" id="IPR018076">
    <property type="entry name" value="T2SS_GspF_dom"/>
</dbReference>
<dbReference type="PANTHER" id="PTHR30012:SF0">
    <property type="entry name" value="TYPE II SECRETION SYSTEM PROTEIN F-RELATED"/>
    <property type="match status" value="1"/>
</dbReference>
<reference evidence="8 9" key="1">
    <citation type="journal article" date="2018" name="Arch. Microbiol.">
        <title>New insights into the metabolic potential of the phototrophic purple bacterium Rhodopila globiformis DSM 161(T) from its draft genome sequence and evidence for a vanadium-dependent nitrogenase.</title>
        <authorList>
            <person name="Imhoff J.F."/>
            <person name="Rahn T."/>
            <person name="Kunzel S."/>
            <person name="Neulinger S.C."/>
        </authorList>
    </citation>
    <scope>NUCLEOTIDE SEQUENCE [LARGE SCALE GENOMIC DNA]</scope>
    <source>
        <strain evidence="8 9">DSM 16996</strain>
    </source>
</reference>
<evidence type="ECO:0000256" key="5">
    <source>
        <dbReference type="ARBA" id="ARBA00022989"/>
    </source>
</evidence>
<keyword evidence="6" id="KW-0472">Membrane</keyword>
<evidence type="ECO:0000256" key="1">
    <source>
        <dbReference type="ARBA" id="ARBA00004651"/>
    </source>
</evidence>
<feature type="domain" description="Type II secretion system protein GspF" evidence="7">
    <location>
        <begin position="273"/>
        <end position="393"/>
    </location>
</feature>
<sequence>MARFSYRAFDTAGDLRQGEIEAVSRPEAEESLWRQGLTPFEWRGTGEAAPFWRRFKLGDGRPSAKRLAGFTREFATLEQADIPLDHSLRLLASETGSTALRRIAEDLLRQIVDGASPSQALASRPDVFGEDYVQVVREGESVGRVGAALGELADMLERRQELRGRIQGALVYPSLLIVMAVLSTSVVLGTLVPNIAPIFTDNGKPLPSGLRFIVDLEAHGQEVGLAAVLILVLIAASARIIAARPALRIAFDRTLLRLPALGPLLQKLAAARFARSLGSTLKAGAPLLPAFDSARLSVSNAFLRDRFAHALDEVRGGARLSAALRDIEFFPSAAAQMVAIGEETGQSAAMLLRLAALFERDTHAAIERVMSLLTPMLTIGIAGVVGALILTVMDAVLCINDMALK</sequence>
<protein>
    <submittedName>
        <fullName evidence="8">Type II secretion protein F</fullName>
    </submittedName>
</protein>
<dbReference type="AlphaFoldDB" id="A0A2S6N610"/>
<evidence type="ECO:0000256" key="2">
    <source>
        <dbReference type="ARBA" id="ARBA00005745"/>
    </source>
</evidence>
<evidence type="ECO:0000256" key="6">
    <source>
        <dbReference type="ARBA" id="ARBA00023136"/>
    </source>
</evidence>
<keyword evidence="5" id="KW-1133">Transmembrane helix</keyword>
<comment type="caution">
    <text evidence="8">The sequence shown here is derived from an EMBL/GenBank/DDBJ whole genome shotgun (WGS) entry which is preliminary data.</text>
</comment>
<dbReference type="InterPro" id="IPR003004">
    <property type="entry name" value="GspF/PilC"/>
</dbReference>
<comment type="similarity">
    <text evidence="2">Belongs to the GSP F family.</text>
</comment>
<dbReference type="InterPro" id="IPR042094">
    <property type="entry name" value="T2SS_GspF_sf"/>
</dbReference>
<keyword evidence="4" id="KW-0812">Transmembrane</keyword>
<proteinExistence type="inferred from homology"/>
<evidence type="ECO:0000256" key="4">
    <source>
        <dbReference type="ARBA" id="ARBA00022692"/>
    </source>
</evidence>
<dbReference type="Proteomes" id="UP000239089">
    <property type="component" value="Unassembled WGS sequence"/>
</dbReference>
<dbReference type="OrthoDB" id="9805682at2"/>
<name>A0A2S6N610_9HYPH</name>